<keyword evidence="2" id="KW-1185">Reference proteome</keyword>
<protein>
    <submittedName>
        <fullName evidence="1">Uncharacterized protein</fullName>
    </submittedName>
</protein>
<accession>A0ABR5ZJK8</accession>
<sequence>MIFPQKNECCSDVMSEKLHRLDAILRVAQRTLDSPDSSIYISEISSLIATAGEMTAECERLRQQMDVTIYQKNSKYYSETTHSA</sequence>
<evidence type="ECO:0000313" key="2">
    <source>
        <dbReference type="Proteomes" id="UP000530038"/>
    </source>
</evidence>
<dbReference type="Proteomes" id="UP000530038">
    <property type="component" value="Unassembled WGS sequence"/>
</dbReference>
<reference evidence="1 2" key="1">
    <citation type="submission" date="2020-07" db="EMBL/GenBank/DDBJ databases">
        <title>Characterization of Pectobacterium aroidearum strains causing soft rot on Amorphophallus konjac.</title>
        <authorList>
            <person name="Xie H."/>
        </authorList>
    </citation>
    <scope>NUCLEOTIDE SEQUENCE [LARGE SCALE GENOMIC DNA]</scope>
    <source>
        <strain evidence="1 2">MY10</strain>
    </source>
</reference>
<organism evidence="1 2">
    <name type="scientific">Pectobacterium aroidearum</name>
    <dbReference type="NCBI Taxonomy" id="1201031"/>
    <lineage>
        <taxon>Bacteria</taxon>
        <taxon>Pseudomonadati</taxon>
        <taxon>Pseudomonadota</taxon>
        <taxon>Gammaproteobacteria</taxon>
        <taxon>Enterobacterales</taxon>
        <taxon>Pectobacteriaceae</taxon>
        <taxon>Pectobacterium</taxon>
    </lineage>
</organism>
<gene>
    <name evidence="1" type="ORF">H2Y56_22100</name>
</gene>
<proteinExistence type="predicted"/>
<evidence type="ECO:0000313" key="1">
    <source>
        <dbReference type="EMBL" id="MBA5234777.1"/>
    </source>
</evidence>
<name>A0ABR5ZJK8_9GAMM</name>
<comment type="caution">
    <text evidence="1">The sequence shown here is derived from an EMBL/GenBank/DDBJ whole genome shotgun (WGS) entry which is preliminary data.</text>
</comment>
<dbReference type="EMBL" id="JACERK010000017">
    <property type="protein sequence ID" value="MBA5234777.1"/>
    <property type="molecule type" value="Genomic_DNA"/>
</dbReference>
<dbReference type="RefSeq" id="WP_181838351.1">
    <property type="nucleotide sequence ID" value="NZ_JACERK010000017.1"/>
</dbReference>